<reference evidence="11 12" key="1">
    <citation type="submission" date="2023-09" db="EMBL/GenBank/DDBJ databases">
        <authorList>
            <person name="Rey-Velasco X."/>
        </authorList>
    </citation>
    <scope>NUCLEOTIDE SEQUENCE [LARGE SCALE GENOMIC DNA]</scope>
    <source>
        <strain evidence="11 12">F260</strain>
    </source>
</reference>
<comment type="similarity">
    <text evidence="2 10">Belongs to the disproportionating enzyme family.</text>
</comment>
<dbReference type="Gene3D" id="3.20.20.80">
    <property type="entry name" value="Glycosidases"/>
    <property type="match status" value="1"/>
</dbReference>
<comment type="catalytic activity">
    <reaction evidence="1 10">
        <text>Transfers a segment of a (1-&gt;4)-alpha-D-glucan to a new position in an acceptor, which may be glucose or a (1-&gt;4)-alpha-D-glucan.</text>
        <dbReference type="EC" id="2.4.1.25"/>
    </reaction>
</comment>
<dbReference type="SUPFAM" id="SSF51445">
    <property type="entry name" value="(Trans)glycosidases"/>
    <property type="match status" value="1"/>
</dbReference>
<evidence type="ECO:0000256" key="7">
    <source>
        <dbReference type="ARBA" id="ARBA00023277"/>
    </source>
</evidence>
<protein>
    <recommendedName>
        <fullName evidence="4 10">4-alpha-glucanotransferase</fullName>
        <ecNumber evidence="3 10">2.4.1.25</ecNumber>
    </recommendedName>
    <alternativeName>
        <fullName evidence="8 10">Amylomaltase</fullName>
    </alternativeName>
    <alternativeName>
        <fullName evidence="9 10">Disproportionating enzyme</fullName>
    </alternativeName>
</protein>
<dbReference type="GO" id="GO:0004134">
    <property type="term" value="F:4-alpha-glucanotransferase activity"/>
    <property type="evidence" value="ECO:0007669"/>
    <property type="project" value="UniProtKB-EC"/>
</dbReference>
<proteinExistence type="inferred from homology"/>
<evidence type="ECO:0000256" key="1">
    <source>
        <dbReference type="ARBA" id="ARBA00000439"/>
    </source>
</evidence>
<evidence type="ECO:0000313" key="12">
    <source>
        <dbReference type="Proteomes" id="UP001245285"/>
    </source>
</evidence>
<evidence type="ECO:0000256" key="5">
    <source>
        <dbReference type="ARBA" id="ARBA00022676"/>
    </source>
</evidence>
<evidence type="ECO:0000313" key="11">
    <source>
        <dbReference type="EMBL" id="MDT0648332.1"/>
    </source>
</evidence>
<sequence>MKLNRSSGILLHITSLPSEYGIGDLGTSAYKFVDFLKASGHKYWQLLPLNPTHSTYSHSPYSSYSAFAGNPLLISPELLEKEKLVDLKKFSIPKKFSAEKVNFEPVEKYKTDLLDSAYSNFKERKADFPDFKIFCKKHALWLNDFALFKSLSQKNEKGWLKWPEELRDRKPVALNKAEKELSEEIEKEKFIQYLFFKQWESLTSYAHKNDVQLIGDIPFYVNHESADCWANTEYFKLDNDKMPTHVSGVPPDYFSETGQLWGTPVFEWKTLKKNKYDWWVKRIKQNLLLFDLVRIDHFRAFAAYWQVPAGDETAINGKWVKSPGMEFFKIIEKEIPEMPFIAEDLGQLDQPVYDLLEKFNFPGMNVLQFAFGEEKAENPYLPFNHKSHSIAYTGTHDNNTTVGWFKAADKVTKQHLQRYSDKRLTVNNVHEILHRIVLRSVAKIAIFPLQDIIGLGEEALMNTPGSIEGNWTWRVKEDQIPLEAVKSLREQNILFGRFKEPKPVKKVKK</sequence>
<keyword evidence="6 10" id="KW-0808">Transferase</keyword>
<dbReference type="NCBIfam" id="NF011079">
    <property type="entry name" value="PRK14508.1-2"/>
    <property type="match status" value="1"/>
</dbReference>
<evidence type="ECO:0000256" key="4">
    <source>
        <dbReference type="ARBA" id="ARBA00020295"/>
    </source>
</evidence>
<dbReference type="PANTHER" id="PTHR32438:SF5">
    <property type="entry name" value="4-ALPHA-GLUCANOTRANSFERASE DPE1, CHLOROPLASTIC_AMYLOPLASTIC"/>
    <property type="match status" value="1"/>
</dbReference>
<keyword evidence="7 10" id="KW-0119">Carbohydrate metabolism</keyword>
<dbReference type="NCBIfam" id="TIGR00217">
    <property type="entry name" value="malQ"/>
    <property type="match status" value="1"/>
</dbReference>
<accession>A0ABU3CPR2</accession>
<dbReference type="NCBIfam" id="NF011080">
    <property type="entry name" value="PRK14508.1-3"/>
    <property type="match status" value="1"/>
</dbReference>
<dbReference type="Proteomes" id="UP001245285">
    <property type="component" value="Unassembled WGS sequence"/>
</dbReference>
<keyword evidence="5 10" id="KW-0328">Glycosyltransferase</keyword>
<comment type="caution">
    <text evidence="11">The sequence shown here is derived from an EMBL/GenBank/DDBJ whole genome shotgun (WGS) entry which is preliminary data.</text>
</comment>
<evidence type="ECO:0000256" key="2">
    <source>
        <dbReference type="ARBA" id="ARBA00005684"/>
    </source>
</evidence>
<dbReference type="Pfam" id="PF02446">
    <property type="entry name" value="Glyco_hydro_77"/>
    <property type="match status" value="1"/>
</dbReference>
<dbReference type="EMBL" id="JAVRHO010000038">
    <property type="protein sequence ID" value="MDT0648332.1"/>
    <property type="molecule type" value="Genomic_DNA"/>
</dbReference>
<gene>
    <name evidence="11" type="primary">malQ</name>
    <name evidence="11" type="ORF">RM545_16695</name>
</gene>
<dbReference type="EC" id="2.4.1.25" evidence="3 10"/>
<dbReference type="PANTHER" id="PTHR32438">
    <property type="entry name" value="4-ALPHA-GLUCANOTRANSFERASE DPE1, CHLOROPLASTIC/AMYLOPLASTIC"/>
    <property type="match status" value="1"/>
</dbReference>
<dbReference type="InterPro" id="IPR003385">
    <property type="entry name" value="Glyco_hydro_77"/>
</dbReference>
<keyword evidence="12" id="KW-1185">Reference proteome</keyword>
<evidence type="ECO:0000256" key="8">
    <source>
        <dbReference type="ARBA" id="ARBA00031423"/>
    </source>
</evidence>
<evidence type="ECO:0000256" key="10">
    <source>
        <dbReference type="RuleBase" id="RU361207"/>
    </source>
</evidence>
<organism evidence="11 12">
    <name type="scientific">Autumnicola lenta</name>
    <dbReference type="NCBI Taxonomy" id="3075593"/>
    <lineage>
        <taxon>Bacteria</taxon>
        <taxon>Pseudomonadati</taxon>
        <taxon>Bacteroidota</taxon>
        <taxon>Flavobacteriia</taxon>
        <taxon>Flavobacteriales</taxon>
        <taxon>Flavobacteriaceae</taxon>
        <taxon>Autumnicola</taxon>
    </lineage>
</organism>
<dbReference type="InterPro" id="IPR017853">
    <property type="entry name" value="GH"/>
</dbReference>
<evidence type="ECO:0000256" key="6">
    <source>
        <dbReference type="ARBA" id="ARBA00022679"/>
    </source>
</evidence>
<dbReference type="RefSeq" id="WP_311496424.1">
    <property type="nucleotide sequence ID" value="NZ_JAVRHO010000038.1"/>
</dbReference>
<evidence type="ECO:0000256" key="3">
    <source>
        <dbReference type="ARBA" id="ARBA00012560"/>
    </source>
</evidence>
<evidence type="ECO:0000256" key="9">
    <source>
        <dbReference type="ARBA" id="ARBA00031501"/>
    </source>
</evidence>
<name>A0ABU3CPR2_9FLAO</name>